<evidence type="ECO:0000256" key="9">
    <source>
        <dbReference type="ARBA" id="ARBA00022989"/>
    </source>
</evidence>
<dbReference type="InterPro" id="IPR044726">
    <property type="entry name" value="ABCC_6TM_D2"/>
</dbReference>
<dbReference type="InterPro" id="IPR050173">
    <property type="entry name" value="ABC_transporter_C-like"/>
</dbReference>
<dbReference type="GO" id="GO:0005524">
    <property type="term" value="F:ATP binding"/>
    <property type="evidence" value="ECO:0007669"/>
    <property type="project" value="UniProtKB-KW"/>
</dbReference>
<comment type="subcellular location">
    <subcellularLocation>
        <location evidence="1">Membrane</location>
        <topology evidence="1">Multi-pass membrane protein</topology>
    </subcellularLocation>
</comment>
<protein>
    <submittedName>
        <fullName evidence="12">Multidrug resistance associated protein2</fullName>
    </submittedName>
</protein>
<dbReference type="InterPro" id="IPR003439">
    <property type="entry name" value="ABC_transporter-like_ATP-bd"/>
</dbReference>
<dbReference type="SMR" id="A0A1D6I5J2"/>
<dbReference type="InParanoid" id="A0A1D6I5J2"/>
<dbReference type="CDD" id="cd03250">
    <property type="entry name" value="ABCC_MRP_domain1"/>
    <property type="match status" value="1"/>
</dbReference>
<evidence type="ECO:0000256" key="10">
    <source>
        <dbReference type="ARBA" id="ARBA00023136"/>
    </source>
</evidence>
<organism evidence="12">
    <name type="scientific">Zea mays</name>
    <name type="common">Maize</name>
    <dbReference type="NCBI Taxonomy" id="4577"/>
    <lineage>
        <taxon>Eukaryota</taxon>
        <taxon>Viridiplantae</taxon>
        <taxon>Streptophyta</taxon>
        <taxon>Embryophyta</taxon>
        <taxon>Tracheophyta</taxon>
        <taxon>Spermatophyta</taxon>
        <taxon>Magnoliopsida</taxon>
        <taxon>Liliopsida</taxon>
        <taxon>Poales</taxon>
        <taxon>Poaceae</taxon>
        <taxon>PACMAD clade</taxon>
        <taxon>Panicoideae</taxon>
        <taxon>Andropogonodae</taxon>
        <taxon>Andropogoneae</taxon>
        <taxon>Tripsacinae</taxon>
        <taxon>Zea</taxon>
    </lineage>
</organism>
<dbReference type="Gene3D" id="3.40.50.300">
    <property type="entry name" value="P-loop containing nucleotide triphosphate hydrolases"/>
    <property type="match status" value="2"/>
</dbReference>
<reference evidence="12" key="1">
    <citation type="submission" date="2015-12" db="EMBL/GenBank/DDBJ databases">
        <title>Update maize B73 reference genome by single molecule sequencing technologies.</title>
        <authorList>
            <consortium name="Maize Genome Sequencing Project"/>
            <person name="Ware D."/>
        </authorList>
    </citation>
    <scope>NUCLEOTIDE SEQUENCE [LARGE SCALE GENOMIC DNA]</scope>
    <source>
        <tissue evidence="12">Seedling</tissue>
    </source>
</reference>
<dbReference type="ExpressionAtlas" id="A0A1D6I5J2">
    <property type="expression patterns" value="baseline and differential"/>
</dbReference>
<dbReference type="IntAct" id="A0A1D6I5J2">
    <property type="interactions" value="3"/>
</dbReference>
<evidence type="ECO:0000256" key="3">
    <source>
        <dbReference type="ARBA" id="ARBA00022448"/>
    </source>
</evidence>
<dbReference type="eggNOG" id="KOG0054">
    <property type="taxonomic scope" value="Eukaryota"/>
</dbReference>
<evidence type="ECO:0000256" key="11">
    <source>
        <dbReference type="ARBA" id="ARBA00057614"/>
    </source>
</evidence>
<dbReference type="FunFam" id="3.40.50.300:FF:000169">
    <property type="entry name" value="ABC transporter C family member 3"/>
    <property type="match status" value="1"/>
</dbReference>
<sequence length="1317" mass="147044">MLVHVKVNKTSIYFLFYCCFLFRSHYSTMEEPLLDHESSSLSEATGRRSLFSDAGLFSNITFSWMGPLLDLGKRKTLDLHDVPFLDDSDSVHGITPKFKSKIASISATGQYTDVTTVKLVKSLVLTTWKLIIITAVYALIRTVTSYVGPYLIEHFVDYLNQSTRSTKRGYLLVLAFVAAQLMEGLSSRHLLFRSQQLGLRVHSALIAIIYQKGLALSSQSKQGSSSGELINVVNIDAERVGDFNWSLHELWLLPVQISLAMIILYSTLGLASFAALAACVLTMLANIPLGRIEQNYQEKTMNAKDARMSAMSEILQNMHILKLHGWELVFLSKIKEIRKVEMNWVKKYVYTSSMLISVFFCAPAFVAMITFGTCIIIGIPLETGKVLSALATFRQLQGPIHSLPDAISSIIQTKVSLDRICSFLCLEELASDAVTKLPSGSTDISIKVRNGSFSWQKFSQVPTLQDLDLCVQQGTRVAICGTVGSGKSSLLSCILGEIPKLSGEVQTCGTIACVSQSPWIQSGTIEENIRFGTQMNRERYKNVLEACCLNNDLDILPLGDQTIIGERGINLSGGQKQRIQIARALYQDADIFLFDDPFSAVDARTGLHLFKECLLEFLASKTVIYVTHHVEFLPSADLILVMRDGKITQSGDYTEILKSGEDLLELVASHKDALSTLDMLERPIENFESTYHPGGNESNLFIAGDKKDQNEEGDIQNGQLVQEEEREKGRVGFIVYWKYIMMAYNGALVPLILLAQIIFQVLQIGCNFWMAWAAPISENVNPPISSLQMVNVYFALAIVSSLCIFIRSHLLVMTGCKTANILFENMHNCIFRAPMSFFDSTPSGRILNRASTDQSTVDTRIFDLMGYLLFPAIEILGTVILMSHVAWQVFIVFVPIITASLWYQQYYIDAARELQRLVGVCRSPVLQHFSESMAGSNIIRCFQKERQFIRYIGYLVDNLSRPSLYNAAAMEWLCFRLDMLSSFVFSFTLILLVSSPSALIDPKTAGLAVTYGLSLNMLQGWAIAVLCSLENRMISVERMLQYTTIPSEPPLTISERQPNRQWPTKGEIEFLNLHVRYAPQLPFVLKGLTCTLLGGKKTGIVGRTGGGKSTLIQALFRIVDPCIGQVFIDGTDICTIGLHDLRTRLSIIPQDPVMFEGTLRTNIDPLGEYSDEKIWEALDSCHLGDEVRKNELKLDSTVTEKGKNWSTGQRQLVCLGRVILKRRKILVLDEATSSVDPITDSLIQKTLKQQFLKCTMITIAHRITSVLDSDKVLLLDNGEIAEHDAPAKLLEDSSSLFSKLVSEYTMGSDKWRMQESS</sequence>
<keyword evidence="7" id="KW-0067">ATP-binding</keyword>
<evidence type="ECO:0000256" key="1">
    <source>
        <dbReference type="ARBA" id="ARBA00004141"/>
    </source>
</evidence>
<evidence type="ECO:0000256" key="2">
    <source>
        <dbReference type="ARBA" id="ARBA00009726"/>
    </source>
</evidence>
<dbReference type="PaxDb" id="4577-GRMZM5G832772_P01"/>
<dbReference type="SUPFAM" id="SSF52540">
    <property type="entry name" value="P-loop containing nucleoside triphosphate hydrolases"/>
    <property type="match status" value="2"/>
</dbReference>
<dbReference type="InterPro" id="IPR003593">
    <property type="entry name" value="AAA+_ATPase"/>
</dbReference>
<name>A0A1D6I5J2_MAIZE</name>
<dbReference type="GO" id="GO:0016020">
    <property type="term" value="C:membrane"/>
    <property type="evidence" value="ECO:0007669"/>
    <property type="project" value="UniProtKB-SubCell"/>
</dbReference>
<keyword evidence="10" id="KW-0472">Membrane</keyword>
<dbReference type="GO" id="GO:0016887">
    <property type="term" value="F:ATP hydrolysis activity"/>
    <property type="evidence" value="ECO:0007669"/>
    <property type="project" value="InterPro"/>
</dbReference>
<keyword evidence="6" id="KW-0547">Nucleotide-binding</keyword>
<comment type="function">
    <text evidence="11">ABC transporter that may affect phytic acid transport and compartmentalization. May function directly or indirectly in removing phytic acid from the cytosol or in vesicle trafficking. Required for phytic acid accumulation in developing seeds. Phytic acid is the primary storage form of phosphorus in cereal grains and other plant seeds.</text>
</comment>
<evidence type="ECO:0000256" key="6">
    <source>
        <dbReference type="ARBA" id="ARBA00022741"/>
    </source>
</evidence>
<dbReference type="InterPro" id="IPR044746">
    <property type="entry name" value="ABCC_6TM_D1"/>
</dbReference>
<dbReference type="SMART" id="SM00382">
    <property type="entry name" value="AAA"/>
    <property type="match status" value="2"/>
</dbReference>
<keyword evidence="5" id="KW-0677">Repeat</keyword>
<dbReference type="FunFam" id="1.20.1560.10:FF:000002">
    <property type="entry name" value="ABC transporter C family member 5"/>
    <property type="match status" value="1"/>
</dbReference>
<dbReference type="FunFam" id="1.20.1560.10:FF:000003">
    <property type="entry name" value="ABC transporter C family member 10"/>
    <property type="match status" value="1"/>
</dbReference>
<dbReference type="OMA" id="YFRKMVA"/>
<keyword evidence="3" id="KW-0813">Transport</keyword>
<evidence type="ECO:0000256" key="7">
    <source>
        <dbReference type="ARBA" id="ARBA00022840"/>
    </source>
</evidence>
<dbReference type="Pfam" id="PF00005">
    <property type="entry name" value="ABC_tran"/>
    <property type="match status" value="2"/>
</dbReference>
<dbReference type="PROSITE" id="PS50893">
    <property type="entry name" value="ABC_TRANSPORTER_2"/>
    <property type="match status" value="2"/>
</dbReference>
<dbReference type="Pfam" id="PF00664">
    <property type="entry name" value="ABC_membrane"/>
    <property type="match status" value="2"/>
</dbReference>
<gene>
    <name evidence="12" type="ORF">ZEAMMB73_Zm00001d020666</name>
</gene>
<dbReference type="InterPro" id="IPR027417">
    <property type="entry name" value="P-loop_NTPase"/>
</dbReference>
<keyword evidence="9" id="KW-1133">Transmembrane helix</keyword>
<dbReference type="CDD" id="cd18579">
    <property type="entry name" value="ABC_6TM_ABCC_D1"/>
    <property type="match status" value="1"/>
</dbReference>
<dbReference type="EMBL" id="CM007650">
    <property type="protein sequence ID" value="ONM55377.1"/>
    <property type="molecule type" value="Genomic_DNA"/>
</dbReference>
<comment type="similarity">
    <text evidence="2">Belongs to the ABC transporter superfamily. ABCC family. Conjugate transporter (TC 3.A.1.208) subfamily.</text>
</comment>
<dbReference type="CDD" id="cd03244">
    <property type="entry name" value="ABCC_MRP_domain2"/>
    <property type="match status" value="1"/>
</dbReference>
<keyword evidence="8" id="KW-1278">Translocase</keyword>
<dbReference type="InterPro" id="IPR017871">
    <property type="entry name" value="ABC_transporter-like_CS"/>
</dbReference>
<evidence type="ECO:0000313" key="12">
    <source>
        <dbReference type="EMBL" id="ONM55377.1"/>
    </source>
</evidence>
<dbReference type="PANTHER" id="PTHR24223">
    <property type="entry name" value="ATP-BINDING CASSETTE SUB-FAMILY C"/>
    <property type="match status" value="1"/>
</dbReference>
<dbReference type="GO" id="GO:0140359">
    <property type="term" value="F:ABC-type transporter activity"/>
    <property type="evidence" value="ECO:0007669"/>
    <property type="project" value="InterPro"/>
</dbReference>
<dbReference type="PROSITE" id="PS50929">
    <property type="entry name" value="ABC_TM1F"/>
    <property type="match status" value="2"/>
</dbReference>
<evidence type="ECO:0000256" key="5">
    <source>
        <dbReference type="ARBA" id="ARBA00022737"/>
    </source>
</evidence>
<dbReference type="STRING" id="4577.A0A1D6I5J2"/>
<keyword evidence="4" id="KW-0812">Transmembrane</keyword>
<dbReference type="Gene3D" id="1.20.1560.10">
    <property type="entry name" value="ABC transporter type 1, transmembrane domain"/>
    <property type="match status" value="2"/>
</dbReference>
<accession>A0A1D6I5J2</accession>
<dbReference type="PROSITE" id="PS00211">
    <property type="entry name" value="ABC_TRANSPORTER_1"/>
    <property type="match status" value="1"/>
</dbReference>
<dbReference type="CDD" id="cd18580">
    <property type="entry name" value="ABC_6TM_ABCC_D2"/>
    <property type="match status" value="1"/>
</dbReference>
<dbReference type="InterPro" id="IPR036640">
    <property type="entry name" value="ABC1_TM_sf"/>
</dbReference>
<dbReference type="SUPFAM" id="SSF90123">
    <property type="entry name" value="ABC transporter transmembrane region"/>
    <property type="match status" value="2"/>
</dbReference>
<dbReference type="FunCoup" id="A0A1D6I5J2">
    <property type="interactions" value="1232"/>
</dbReference>
<dbReference type="InterPro" id="IPR011527">
    <property type="entry name" value="ABC1_TM_dom"/>
</dbReference>
<dbReference type="PANTHER" id="PTHR24223:SF249">
    <property type="entry name" value="OS02G0288700 PROTEIN"/>
    <property type="match status" value="1"/>
</dbReference>
<proteinExistence type="inferred from homology"/>
<dbReference type="FunFam" id="3.40.50.300:FF:000508">
    <property type="entry name" value="ABC transporter C family member 5"/>
    <property type="match status" value="1"/>
</dbReference>
<evidence type="ECO:0000256" key="8">
    <source>
        <dbReference type="ARBA" id="ARBA00022967"/>
    </source>
</evidence>
<evidence type="ECO:0000256" key="4">
    <source>
        <dbReference type="ARBA" id="ARBA00022692"/>
    </source>
</evidence>